<feature type="transmembrane region" description="Helical" evidence="5">
    <location>
        <begin position="266"/>
        <end position="288"/>
    </location>
</feature>
<evidence type="ECO:0000313" key="8">
    <source>
        <dbReference type="RefSeq" id="XP_052121310.1"/>
    </source>
</evidence>
<protein>
    <submittedName>
        <fullName evidence="8 9">Uncharacterized protein LOC113205760</fullName>
    </submittedName>
</protein>
<dbReference type="RefSeq" id="XP_052121310.1">
    <property type="nucleotide sequence ID" value="XM_052265350.1"/>
</dbReference>
<feature type="domain" description="RING-type" evidence="6">
    <location>
        <begin position="5"/>
        <end position="45"/>
    </location>
</feature>
<evidence type="ECO:0000313" key="7">
    <source>
        <dbReference type="Proteomes" id="UP000504606"/>
    </source>
</evidence>
<evidence type="ECO:0000256" key="5">
    <source>
        <dbReference type="SAM" id="Phobius"/>
    </source>
</evidence>
<dbReference type="SMART" id="SM00184">
    <property type="entry name" value="RING"/>
    <property type="match status" value="1"/>
</dbReference>
<dbReference type="InterPro" id="IPR001841">
    <property type="entry name" value="Znf_RING"/>
</dbReference>
<dbReference type="InterPro" id="IPR051435">
    <property type="entry name" value="RING_finger_E3_ubiq-ligases"/>
</dbReference>
<accession>A0A6J1S7X5</accession>
<sequence>MDLECDICTERFDGAERLPKVLPCGHTACLQCLGRLPDSSCPTCRRDFNGPAEGLTTNFLALRLLEEVRLDSTPRGWCSDCRTDPSPRCWKDHDVLPVKRALRRQLQGALPQAAEQLQGLQDQCRDEQALPALTLLTGESWDVTLRGGGRELTGTLRNPEEPLTKALCLLLTTRAELTEDRDGYEARKMVAPCDELQDEPPCEALPTQPSAPPAPSGPSDDAAARGRGPRPGPSQAVPRDWRRLLYGNSSSMPGAGESDREYAQRAYIAIVFLVVWCIVATVSAWAFWTFFCSPCTC</sequence>
<dbReference type="GO" id="GO:0016567">
    <property type="term" value="P:protein ubiquitination"/>
    <property type="evidence" value="ECO:0007669"/>
    <property type="project" value="TreeGrafter"/>
</dbReference>
<dbReference type="GO" id="GO:0061630">
    <property type="term" value="F:ubiquitin protein ligase activity"/>
    <property type="evidence" value="ECO:0007669"/>
    <property type="project" value="TreeGrafter"/>
</dbReference>
<dbReference type="OrthoDB" id="252722at2759"/>
<dbReference type="RefSeq" id="XP_052121311.1">
    <property type="nucleotide sequence ID" value="XM_052265351.1"/>
</dbReference>
<evidence type="ECO:0000313" key="9">
    <source>
        <dbReference type="RefSeq" id="XP_052121311.1"/>
    </source>
</evidence>
<dbReference type="Pfam" id="PF14634">
    <property type="entry name" value="zf-RING_5"/>
    <property type="match status" value="1"/>
</dbReference>
<dbReference type="SUPFAM" id="SSF57850">
    <property type="entry name" value="RING/U-box"/>
    <property type="match status" value="1"/>
</dbReference>
<dbReference type="InterPro" id="IPR013083">
    <property type="entry name" value="Znf_RING/FYVE/PHD"/>
</dbReference>
<organism evidence="7 8">
    <name type="scientific">Frankliniella occidentalis</name>
    <name type="common">Western flower thrips</name>
    <name type="synonym">Euthrips occidentalis</name>
    <dbReference type="NCBI Taxonomy" id="133901"/>
    <lineage>
        <taxon>Eukaryota</taxon>
        <taxon>Metazoa</taxon>
        <taxon>Ecdysozoa</taxon>
        <taxon>Arthropoda</taxon>
        <taxon>Hexapoda</taxon>
        <taxon>Insecta</taxon>
        <taxon>Pterygota</taxon>
        <taxon>Neoptera</taxon>
        <taxon>Paraneoptera</taxon>
        <taxon>Thysanoptera</taxon>
        <taxon>Terebrantia</taxon>
        <taxon>Thripoidea</taxon>
        <taxon>Thripidae</taxon>
        <taxon>Frankliniella</taxon>
    </lineage>
</organism>
<evidence type="ECO:0000256" key="4">
    <source>
        <dbReference type="SAM" id="MobiDB-lite"/>
    </source>
</evidence>
<keyword evidence="5" id="KW-1133">Transmembrane helix</keyword>
<dbReference type="PANTHER" id="PTHR22791:SF6">
    <property type="entry name" value="RING-TYPE DOMAIN-CONTAINING PROTEIN"/>
    <property type="match status" value="1"/>
</dbReference>
<proteinExistence type="predicted"/>
<keyword evidence="2" id="KW-0862">Zinc</keyword>
<dbReference type="Gene3D" id="3.30.40.10">
    <property type="entry name" value="Zinc/RING finger domain, C3HC4 (zinc finger)"/>
    <property type="match status" value="1"/>
</dbReference>
<evidence type="ECO:0000256" key="1">
    <source>
        <dbReference type="ARBA" id="ARBA00022771"/>
    </source>
</evidence>
<gene>
    <name evidence="8 9" type="primary">LOC113205760</name>
</gene>
<feature type="region of interest" description="Disordered" evidence="4">
    <location>
        <begin position="196"/>
        <end position="239"/>
    </location>
</feature>
<name>A0A6J1S7X5_FRAOC</name>
<evidence type="ECO:0000256" key="3">
    <source>
        <dbReference type="PROSITE-ProRule" id="PRU00175"/>
    </source>
</evidence>
<dbReference type="PROSITE" id="PS50089">
    <property type="entry name" value="ZF_RING_2"/>
    <property type="match status" value="1"/>
</dbReference>
<keyword evidence="1 3" id="KW-0863">Zinc-finger</keyword>
<keyword evidence="7" id="KW-1185">Reference proteome</keyword>
<evidence type="ECO:0000259" key="6">
    <source>
        <dbReference type="PROSITE" id="PS50089"/>
    </source>
</evidence>
<dbReference type="GO" id="GO:0008270">
    <property type="term" value="F:zinc ion binding"/>
    <property type="evidence" value="ECO:0007669"/>
    <property type="project" value="UniProtKB-KW"/>
</dbReference>
<keyword evidence="1 3" id="KW-0479">Metal-binding</keyword>
<keyword evidence="5" id="KW-0812">Transmembrane</keyword>
<dbReference type="Proteomes" id="UP000504606">
    <property type="component" value="Unplaced"/>
</dbReference>
<dbReference type="PANTHER" id="PTHR22791">
    <property type="entry name" value="RING-TYPE DOMAIN-CONTAINING PROTEIN"/>
    <property type="match status" value="1"/>
</dbReference>
<dbReference type="GeneID" id="113205760"/>
<reference evidence="8 9" key="1">
    <citation type="submission" date="2025-04" db="UniProtKB">
        <authorList>
            <consortium name="RefSeq"/>
        </authorList>
    </citation>
    <scope>IDENTIFICATION</scope>
    <source>
        <tissue evidence="8 9">Whole organism</tissue>
    </source>
</reference>
<dbReference type="KEGG" id="foc:113205760"/>
<evidence type="ECO:0000256" key="2">
    <source>
        <dbReference type="ARBA" id="ARBA00022833"/>
    </source>
</evidence>
<dbReference type="AlphaFoldDB" id="A0A6J1S7X5"/>
<keyword evidence="5" id="KW-0472">Membrane</keyword>